<keyword evidence="8" id="KW-1185">Reference proteome</keyword>
<evidence type="ECO:0000256" key="1">
    <source>
        <dbReference type="ARBA" id="ARBA00022630"/>
    </source>
</evidence>
<reference evidence="7 8" key="1">
    <citation type="submission" date="2020-03" db="EMBL/GenBank/DDBJ databases">
        <title>WGS of actinomycetes isolated from Thailand.</title>
        <authorList>
            <person name="Thawai C."/>
        </authorList>
    </citation>
    <scope>NUCLEOTIDE SEQUENCE [LARGE SCALE GENOMIC DNA]</scope>
    <source>
        <strain evidence="7 8">FMUSA5-5</strain>
    </source>
</reference>
<evidence type="ECO:0000313" key="7">
    <source>
        <dbReference type="EMBL" id="NJP98311.1"/>
    </source>
</evidence>
<proteinExistence type="predicted"/>
<keyword evidence="4" id="KW-0503">Monooxygenase</keyword>
<keyword evidence="2" id="KW-0288">FMN</keyword>
<gene>
    <name evidence="7" type="ORF">HCN51_54340</name>
</gene>
<organism evidence="7 8">
    <name type="scientific">Nonomuraea composti</name>
    <dbReference type="NCBI Taxonomy" id="2720023"/>
    <lineage>
        <taxon>Bacteria</taxon>
        <taxon>Bacillati</taxon>
        <taxon>Actinomycetota</taxon>
        <taxon>Actinomycetes</taxon>
        <taxon>Streptosporangiales</taxon>
        <taxon>Streptosporangiaceae</taxon>
        <taxon>Nonomuraea</taxon>
    </lineage>
</organism>
<feature type="compositionally biased region" description="Basic and acidic residues" evidence="5">
    <location>
        <begin position="173"/>
        <end position="195"/>
    </location>
</feature>
<dbReference type="Pfam" id="PF00296">
    <property type="entry name" value="Bac_luciferase"/>
    <property type="match status" value="1"/>
</dbReference>
<evidence type="ECO:0000313" key="8">
    <source>
        <dbReference type="Proteomes" id="UP000696294"/>
    </source>
</evidence>
<dbReference type="EMBL" id="JAATEP010000087">
    <property type="protein sequence ID" value="NJP98311.1"/>
    <property type="molecule type" value="Genomic_DNA"/>
</dbReference>
<dbReference type="PANTHER" id="PTHR42847">
    <property type="entry name" value="ALKANESULFONATE MONOOXYGENASE"/>
    <property type="match status" value="1"/>
</dbReference>
<name>A0ABX1BR94_9ACTN</name>
<dbReference type="InterPro" id="IPR036661">
    <property type="entry name" value="Luciferase-like_sf"/>
</dbReference>
<dbReference type="InterPro" id="IPR050172">
    <property type="entry name" value="SsuD_RutA_monooxygenase"/>
</dbReference>
<evidence type="ECO:0000259" key="6">
    <source>
        <dbReference type="Pfam" id="PF00296"/>
    </source>
</evidence>
<keyword evidence="3" id="KW-0560">Oxidoreductase</keyword>
<accession>A0ABX1BR94</accession>
<comment type="caution">
    <text evidence="7">The sequence shown here is derived from an EMBL/GenBank/DDBJ whole genome shotgun (WGS) entry which is preliminary data.</text>
</comment>
<evidence type="ECO:0000256" key="2">
    <source>
        <dbReference type="ARBA" id="ARBA00022643"/>
    </source>
</evidence>
<feature type="domain" description="Luciferase-like" evidence="6">
    <location>
        <begin position="23"/>
        <end position="278"/>
    </location>
</feature>
<evidence type="ECO:0000256" key="4">
    <source>
        <dbReference type="ARBA" id="ARBA00023033"/>
    </source>
</evidence>
<dbReference type="InterPro" id="IPR011251">
    <property type="entry name" value="Luciferase-like_dom"/>
</dbReference>
<dbReference type="PANTHER" id="PTHR42847:SF4">
    <property type="entry name" value="ALKANESULFONATE MONOOXYGENASE-RELATED"/>
    <property type="match status" value="1"/>
</dbReference>
<evidence type="ECO:0000256" key="3">
    <source>
        <dbReference type="ARBA" id="ARBA00023002"/>
    </source>
</evidence>
<dbReference type="SUPFAM" id="SSF51679">
    <property type="entry name" value="Bacterial luciferase-like"/>
    <property type="match status" value="1"/>
</dbReference>
<sequence length="355" mass="36481">MGSFEIGVILPGVAVQRRDRLTLTEAARHAEQAGLDAVWHGDHLAVGGPVLDAPIALATAAAATTRIRIGTSVFIPAIRPLVWAAKQVATLQYVSGGRLVLGVGSGGGAEQWAAAGVPYGERGRRTDTALELLPRLLAGDPVVLPDAVGARPPAQPEPDADARPSAQPGPAADTRRPVPDADTRRAYQSARDARPDQSTPTADAGLPVQLAPAVAMPPVWVGNASAAAIRRAGRLGDGWFPSLISPQEVMRGRDRLAELAASYGRPAPVIAIGGAAFVGGGPGAQAEIAAGISGGYGRPLEEVAELPLTGQQKEVAERLAEYRAAGASHAVLGISGGDWRSQVELLAEAKSLMQS</sequence>
<keyword evidence="1" id="KW-0285">Flavoprotein</keyword>
<dbReference type="Proteomes" id="UP000696294">
    <property type="component" value="Unassembled WGS sequence"/>
</dbReference>
<protein>
    <submittedName>
        <fullName evidence="7">LLM class flavin-dependent oxidoreductase</fullName>
    </submittedName>
</protein>
<dbReference type="RefSeq" id="WP_168021647.1">
    <property type="nucleotide sequence ID" value="NZ_JAATEP010000087.1"/>
</dbReference>
<feature type="region of interest" description="Disordered" evidence="5">
    <location>
        <begin position="144"/>
        <end position="204"/>
    </location>
</feature>
<evidence type="ECO:0000256" key="5">
    <source>
        <dbReference type="SAM" id="MobiDB-lite"/>
    </source>
</evidence>
<dbReference type="Gene3D" id="3.20.20.30">
    <property type="entry name" value="Luciferase-like domain"/>
    <property type="match status" value="1"/>
</dbReference>